<accession>A0ABQ8UHI7</accession>
<feature type="region of interest" description="Disordered" evidence="1">
    <location>
        <begin position="49"/>
        <end position="74"/>
    </location>
</feature>
<dbReference type="Proteomes" id="UP001141327">
    <property type="component" value="Unassembled WGS sequence"/>
</dbReference>
<gene>
    <name evidence="2" type="ORF">PAPYR_5461</name>
</gene>
<evidence type="ECO:0000313" key="3">
    <source>
        <dbReference type="Proteomes" id="UP001141327"/>
    </source>
</evidence>
<sequence>MSPKMRRRVLRNWTYRPHGRVLYFDHTHQGGPPPRGGVSSVIANNQKGAAPTAALTPPGAPTGGAREERPRENFGTSALLENKDSSLTASKPNSFHFFPQWILSTPEASCVDHPRCLLMLSYAWVPIFPGVLMDSQHRGGIVYTPTGGSLDRGIFTHTCLHDHSEGRCRAMCLCTFGFTAPTPTLLGVGVLEGALLPSGVHWQHQGLVLFPGRACVLIMSWDMSWHTIHQCGDISGRACVPIIPLNAS</sequence>
<comment type="caution">
    <text evidence="2">The sequence shown here is derived from an EMBL/GenBank/DDBJ whole genome shotgun (WGS) entry which is preliminary data.</text>
</comment>
<proteinExistence type="predicted"/>
<protein>
    <submittedName>
        <fullName evidence="2">Uncharacterized protein</fullName>
    </submittedName>
</protein>
<organism evidence="2 3">
    <name type="scientific">Paratrimastix pyriformis</name>
    <dbReference type="NCBI Taxonomy" id="342808"/>
    <lineage>
        <taxon>Eukaryota</taxon>
        <taxon>Metamonada</taxon>
        <taxon>Preaxostyla</taxon>
        <taxon>Paratrimastigidae</taxon>
        <taxon>Paratrimastix</taxon>
    </lineage>
</organism>
<evidence type="ECO:0000256" key="1">
    <source>
        <dbReference type="SAM" id="MobiDB-lite"/>
    </source>
</evidence>
<evidence type="ECO:0000313" key="2">
    <source>
        <dbReference type="EMBL" id="KAJ4458697.1"/>
    </source>
</evidence>
<keyword evidence="3" id="KW-1185">Reference proteome</keyword>
<dbReference type="EMBL" id="JAPMOS010000026">
    <property type="protein sequence ID" value="KAJ4458697.1"/>
    <property type="molecule type" value="Genomic_DNA"/>
</dbReference>
<name>A0ABQ8UHI7_9EUKA</name>
<reference evidence="2" key="1">
    <citation type="journal article" date="2022" name="bioRxiv">
        <title>Genomics of Preaxostyla Flagellates Illuminates Evolutionary Transitions and the Path Towards Mitochondrial Loss.</title>
        <authorList>
            <person name="Novak L.V.F."/>
            <person name="Treitli S.C."/>
            <person name="Pyrih J."/>
            <person name="Halakuc P."/>
            <person name="Pipaliya S.V."/>
            <person name="Vacek V."/>
            <person name="Brzon O."/>
            <person name="Soukal P."/>
            <person name="Eme L."/>
            <person name="Dacks J.B."/>
            <person name="Karnkowska A."/>
            <person name="Elias M."/>
            <person name="Hampl V."/>
        </authorList>
    </citation>
    <scope>NUCLEOTIDE SEQUENCE</scope>
    <source>
        <strain evidence="2">RCP-MX</strain>
    </source>
</reference>